<dbReference type="InterPro" id="IPR051829">
    <property type="entry name" value="Multiheme_Cytochr_ET"/>
</dbReference>
<dbReference type="SUPFAM" id="SSF48695">
    <property type="entry name" value="Multiheme cytochromes"/>
    <property type="match status" value="1"/>
</dbReference>
<proteinExistence type="predicted"/>
<comment type="caution">
    <text evidence="3">The sequence shown here is derived from an EMBL/GenBank/DDBJ whole genome shotgun (WGS) entry which is preliminary data.</text>
</comment>
<dbReference type="Proteomes" id="UP000005801">
    <property type="component" value="Unassembled WGS sequence"/>
</dbReference>
<dbReference type="PANTHER" id="PTHR35038:SF8">
    <property type="entry name" value="C-TYPE POLYHEME CYTOCHROME OMCC"/>
    <property type="match status" value="1"/>
</dbReference>
<evidence type="ECO:0000259" key="2">
    <source>
        <dbReference type="Pfam" id="PF09699"/>
    </source>
</evidence>
<evidence type="ECO:0000313" key="4">
    <source>
        <dbReference type="Proteomes" id="UP000005801"/>
    </source>
</evidence>
<dbReference type="Gene3D" id="1.10.1130.10">
    <property type="entry name" value="Flavocytochrome C3, Chain A"/>
    <property type="match status" value="2"/>
</dbReference>
<gene>
    <name evidence="3" type="ORF">PPSIR1_12983</name>
</gene>
<sequence>MGRAEARRATALLFGPALCWLVVAGVGLGWTASSEDAWATVERHGAPPEGSDSCLACHPDEWTSWRHSWHRTMTQAVGAPELASLEVAHPGRARAGAVLRPGQDGVLAPFAGEQLDYLGFRATMDRSPEGTPRVLVERLDANGEAGEVALRAEVVMSVGSHRYQQYVAELEGEGEGEGETALYRLPVAWHRAEARWIHMNAAFVEPEVEAGDLDGYQRHLSRWNDNCIFCHNTEVAPGFAVEAPERGFASEAGELGIACEACHGPATAHVARHRNPFRRLLAGQTRDGSITHPERLEPGAESAICGRCHGQRIAQDIAAVLREGDGFVPGDALASVSRPIFADSSVGGEQPFGPRFWPDGSPRLSAYEYQGLLQSPCFDEGQPGALGCGHCHTMHGDAPDGQLRPNRSGEGACFACHDAAALGGAASLGGHGGHGEVAAAVDCLDCHMPQTTYGLLEGMISHQITSPDPAAWLGRGDQPDACTLCHVDRSRGWAAASMTRLGFPGRAELAATDGPAQVVLDLLGGDPIQRNLAAHALAQPGATGSVEQRMAWIAEGLEDEYPSVRWFAWRGLRDLAESLPSEHPERSPLLALLREFDYIGPVERRAVVVTSIRERLGPPPLADQPERREALLDARVGLELWIGE</sequence>
<dbReference type="PANTHER" id="PTHR35038">
    <property type="entry name" value="DISSIMILATORY SULFITE REDUCTASE SIRA"/>
    <property type="match status" value="1"/>
</dbReference>
<organism evidence="3 4">
    <name type="scientific">Plesiocystis pacifica SIR-1</name>
    <dbReference type="NCBI Taxonomy" id="391625"/>
    <lineage>
        <taxon>Bacteria</taxon>
        <taxon>Pseudomonadati</taxon>
        <taxon>Myxococcota</taxon>
        <taxon>Polyangia</taxon>
        <taxon>Nannocystales</taxon>
        <taxon>Nannocystaceae</taxon>
        <taxon>Plesiocystis</taxon>
    </lineage>
</organism>
<dbReference type="eggNOG" id="COG3303">
    <property type="taxonomic scope" value="Bacteria"/>
</dbReference>
<dbReference type="OrthoDB" id="9814800at2"/>
<dbReference type="Pfam" id="PF09699">
    <property type="entry name" value="Paired_CXXCH_1"/>
    <property type="match status" value="1"/>
</dbReference>
<keyword evidence="1" id="KW-0732">Signal</keyword>
<dbReference type="EMBL" id="ABCS01000008">
    <property type="protein sequence ID" value="EDM80798.1"/>
    <property type="molecule type" value="Genomic_DNA"/>
</dbReference>
<dbReference type="InterPro" id="IPR036280">
    <property type="entry name" value="Multihaem_cyt_sf"/>
</dbReference>
<evidence type="ECO:0000313" key="3">
    <source>
        <dbReference type="EMBL" id="EDM80798.1"/>
    </source>
</evidence>
<dbReference type="AlphaFoldDB" id="A6G0A1"/>
<name>A6G0A1_9BACT</name>
<keyword evidence="4" id="KW-1185">Reference proteome</keyword>
<reference evidence="3 4" key="1">
    <citation type="submission" date="2007-06" db="EMBL/GenBank/DDBJ databases">
        <authorList>
            <person name="Shimkets L."/>
            <person name="Ferriera S."/>
            <person name="Johnson J."/>
            <person name="Kravitz S."/>
            <person name="Beeson K."/>
            <person name="Sutton G."/>
            <person name="Rogers Y.-H."/>
            <person name="Friedman R."/>
            <person name="Frazier M."/>
            <person name="Venter J.C."/>
        </authorList>
    </citation>
    <scope>NUCLEOTIDE SEQUENCE [LARGE SCALE GENOMIC DNA]</scope>
    <source>
        <strain evidence="3 4">SIR-1</strain>
    </source>
</reference>
<accession>A6G0A1</accession>
<dbReference type="STRING" id="391625.PPSIR1_12983"/>
<dbReference type="RefSeq" id="WP_006970150.1">
    <property type="nucleotide sequence ID" value="NZ_ABCS01000008.1"/>
</dbReference>
<feature type="domain" description="Doubled CXXCH motif" evidence="2">
    <location>
        <begin position="387"/>
        <end position="420"/>
    </location>
</feature>
<protein>
    <recommendedName>
        <fullName evidence="2">Doubled CXXCH motif domain-containing protein</fullName>
    </recommendedName>
</protein>
<dbReference type="InterPro" id="IPR010177">
    <property type="entry name" value="Paired_CXXCH_1"/>
</dbReference>
<evidence type="ECO:0000256" key="1">
    <source>
        <dbReference type="ARBA" id="ARBA00022729"/>
    </source>
</evidence>